<sequence length="80" mass="9154">MAHILLSGTYKSNNFSRLCIVCTITAQSACFANKKAVLSTQMRCCGAYEMRKRETGKRVRKRRNQKKRGRKRKRGCASPL</sequence>
<dbReference type="EMBL" id="PQJL01000006">
    <property type="protein sequence ID" value="ROW62164.1"/>
    <property type="molecule type" value="Genomic_DNA"/>
</dbReference>
<evidence type="ECO:0000313" key="3">
    <source>
        <dbReference type="Proteomes" id="UP000285793"/>
    </source>
</evidence>
<reference evidence="2 3" key="1">
    <citation type="journal article" date="2018" name="Front. Microbiol.">
        <title>An Investigation of an Acute Gastroenteritis Outbreak: Cronobacter sakazakii, a Potential Cause of Food-Borne Illness.</title>
        <authorList>
            <person name="Yong W."/>
            <person name="Guo B."/>
            <person name="Shi X."/>
            <person name="Cheng T."/>
            <person name="Chen M."/>
            <person name="Jiang X."/>
            <person name="Ye Y."/>
            <person name="Wang J."/>
            <person name="Xie G."/>
            <person name="Ding J."/>
        </authorList>
    </citation>
    <scope>NUCLEOTIDE SEQUENCE [LARGE SCALE GENOMIC DNA]</scope>
    <source>
        <strain evidence="2 3">S1</strain>
    </source>
</reference>
<dbReference type="Proteomes" id="UP000285793">
    <property type="component" value="Unassembled WGS sequence"/>
</dbReference>
<evidence type="ECO:0000256" key="1">
    <source>
        <dbReference type="SAM" id="MobiDB-lite"/>
    </source>
</evidence>
<gene>
    <name evidence="2" type="ORF">C3E80_06450</name>
</gene>
<protein>
    <submittedName>
        <fullName evidence="2">Uncharacterized protein</fullName>
    </submittedName>
</protein>
<comment type="caution">
    <text evidence="2">The sequence shown here is derived from an EMBL/GenBank/DDBJ whole genome shotgun (WGS) entry which is preliminary data.</text>
</comment>
<evidence type="ECO:0000313" key="2">
    <source>
        <dbReference type="EMBL" id="ROW62164.1"/>
    </source>
</evidence>
<name>A0A423XYQ9_9ENTR</name>
<proteinExistence type="predicted"/>
<feature type="region of interest" description="Disordered" evidence="1">
    <location>
        <begin position="55"/>
        <end position="80"/>
    </location>
</feature>
<organism evidence="2 3">
    <name type="scientific">Cronobacter malonaticus</name>
    <dbReference type="NCBI Taxonomy" id="413503"/>
    <lineage>
        <taxon>Bacteria</taxon>
        <taxon>Pseudomonadati</taxon>
        <taxon>Pseudomonadota</taxon>
        <taxon>Gammaproteobacteria</taxon>
        <taxon>Enterobacterales</taxon>
        <taxon>Enterobacteriaceae</taxon>
        <taxon>Cronobacter</taxon>
    </lineage>
</organism>
<feature type="compositionally biased region" description="Basic residues" evidence="1">
    <location>
        <begin position="58"/>
        <end position="80"/>
    </location>
</feature>
<dbReference type="AlphaFoldDB" id="A0A423XYQ9"/>
<accession>A0A423XYQ9</accession>